<keyword evidence="2" id="KW-0479">Metal-binding</keyword>
<dbReference type="EMBL" id="CP038231">
    <property type="protein sequence ID" value="QDH14205.1"/>
    <property type="molecule type" value="Genomic_DNA"/>
</dbReference>
<dbReference type="Gene3D" id="3.90.230.10">
    <property type="entry name" value="Creatinase/methionine aminopeptidase superfamily"/>
    <property type="match status" value="1"/>
</dbReference>
<dbReference type="GO" id="GO:0005737">
    <property type="term" value="C:cytoplasm"/>
    <property type="evidence" value="ECO:0007669"/>
    <property type="project" value="UniProtKB-ARBA"/>
</dbReference>
<evidence type="ECO:0000256" key="1">
    <source>
        <dbReference type="ARBA" id="ARBA00008766"/>
    </source>
</evidence>
<proteinExistence type="inferred from homology"/>
<feature type="domain" description="Peptidase M24" evidence="5">
    <location>
        <begin position="363"/>
        <end position="572"/>
    </location>
</feature>
<keyword evidence="9" id="KW-1185">Reference proteome</keyword>
<evidence type="ECO:0000259" key="7">
    <source>
        <dbReference type="Pfam" id="PF16188"/>
    </source>
</evidence>
<dbReference type="InterPro" id="IPR036005">
    <property type="entry name" value="Creatinase/aminopeptidase-like"/>
</dbReference>
<dbReference type="Pfam" id="PF01321">
    <property type="entry name" value="Creatinase_N"/>
    <property type="match status" value="1"/>
</dbReference>
<dbReference type="CDD" id="cd01085">
    <property type="entry name" value="APP"/>
    <property type="match status" value="1"/>
</dbReference>
<evidence type="ECO:0000313" key="9">
    <source>
        <dbReference type="Proteomes" id="UP000318709"/>
    </source>
</evidence>
<reference evidence="8 9" key="1">
    <citation type="submission" date="2019-03" db="EMBL/GenBank/DDBJ databases">
        <title>The complete genome sequence of Swingsia_sp. F3b2 LMG30590(T).</title>
        <authorList>
            <person name="Chua K.-O."/>
            <person name="Chan K.-G."/>
            <person name="See-Too W.-S."/>
        </authorList>
    </citation>
    <scope>NUCLEOTIDE SEQUENCE [LARGE SCALE GENOMIC DNA]</scope>
    <source>
        <strain evidence="8 9">F3b2</strain>
    </source>
</reference>
<dbReference type="AlphaFoldDB" id="A0A4Y6UDV8"/>
<comment type="similarity">
    <text evidence="1">Belongs to the peptidase M24B family.</text>
</comment>
<dbReference type="InterPro" id="IPR000994">
    <property type="entry name" value="Pept_M24"/>
</dbReference>
<feature type="domain" description="Creatinase N-terminal" evidence="6">
    <location>
        <begin position="57"/>
        <end position="194"/>
    </location>
</feature>
<dbReference type="Pfam" id="PF16188">
    <property type="entry name" value="Peptidase_M24_C"/>
    <property type="match status" value="1"/>
</dbReference>
<dbReference type="Proteomes" id="UP000318709">
    <property type="component" value="Chromosome"/>
</dbReference>
<dbReference type="KEGG" id="swf:E3E12_08415"/>
<evidence type="ECO:0000259" key="6">
    <source>
        <dbReference type="Pfam" id="PF01321"/>
    </source>
</evidence>
<dbReference type="GO" id="GO:0046872">
    <property type="term" value="F:metal ion binding"/>
    <property type="evidence" value="ECO:0007669"/>
    <property type="project" value="UniProtKB-KW"/>
</dbReference>
<evidence type="ECO:0000313" key="8">
    <source>
        <dbReference type="EMBL" id="QDH14205.1"/>
    </source>
</evidence>
<evidence type="ECO:0000256" key="3">
    <source>
        <dbReference type="ARBA" id="ARBA00022801"/>
    </source>
</evidence>
<dbReference type="InterPro" id="IPR032416">
    <property type="entry name" value="Peptidase_M24_C"/>
</dbReference>
<evidence type="ECO:0000256" key="4">
    <source>
        <dbReference type="SAM" id="MobiDB-lite"/>
    </source>
</evidence>
<organism evidence="8 9">
    <name type="scientific">Formicincola oecophyllae</name>
    <dbReference type="NCBI Taxonomy" id="2558361"/>
    <lineage>
        <taxon>Bacteria</taxon>
        <taxon>Pseudomonadati</taxon>
        <taxon>Pseudomonadota</taxon>
        <taxon>Alphaproteobacteria</taxon>
        <taxon>Acetobacterales</taxon>
        <taxon>Acetobacteraceae</taxon>
        <taxon>Formicincola</taxon>
    </lineage>
</organism>
<accession>A0A4Y6UDV8</accession>
<dbReference type="InterPro" id="IPR050422">
    <property type="entry name" value="X-Pro_aminopeptidase_P"/>
</dbReference>
<dbReference type="OrthoDB" id="9806388at2"/>
<feature type="compositionally biased region" description="Pro residues" evidence="4">
    <location>
        <begin position="1"/>
        <end position="10"/>
    </location>
</feature>
<dbReference type="Pfam" id="PF16189">
    <property type="entry name" value="Creatinase_N_2"/>
    <property type="match status" value="1"/>
</dbReference>
<keyword evidence="8" id="KW-0645">Protease</keyword>
<dbReference type="SUPFAM" id="SSF53092">
    <property type="entry name" value="Creatinase/prolidase N-terminal domain"/>
    <property type="match status" value="2"/>
</dbReference>
<dbReference type="PANTHER" id="PTHR43763">
    <property type="entry name" value="XAA-PRO AMINOPEPTIDASE 1"/>
    <property type="match status" value="1"/>
</dbReference>
<dbReference type="InterPro" id="IPR033740">
    <property type="entry name" value="Pept_M24B"/>
</dbReference>
<protein>
    <submittedName>
        <fullName evidence="8">Aminopeptidase P family protein</fullName>
    </submittedName>
</protein>
<feature type="region of interest" description="Disordered" evidence="4">
    <location>
        <begin position="1"/>
        <end position="31"/>
    </location>
</feature>
<dbReference type="Pfam" id="PF00557">
    <property type="entry name" value="Peptidase_M24"/>
    <property type="match status" value="1"/>
</dbReference>
<dbReference type="SUPFAM" id="SSF55920">
    <property type="entry name" value="Creatinase/aminopeptidase"/>
    <property type="match status" value="1"/>
</dbReference>
<dbReference type="InterPro" id="IPR029149">
    <property type="entry name" value="Creatin/AminoP/Spt16_N"/>
</dbReference>
<dbReference type="PANTHER" id="PTHR43763:SF6">
    <property type="entry name" value="XAA-PRO AMINOPEPTIDASE 1"/>
    <property type="match status" value="1"/>
</dbReference>
<evidence type="ECO:0000256" key="2">
    <source>
        <dbReference type="ARBA" id="ARBA00022723"/>
    </source>
</evidence>
<gene>
    <name evidence="8" type="ORF">E3E12_08415</name>
</gene>
<keyword evidence="3" id="KW-0378">Hydrolase</keyword>
<name>A0A4Y6UDV8_9PROT</name>
<feature type="domain" description="Peptidase M24 C-terminal" evidence="7">
    <location>
        <begin position="585"/>
        <end position="664"/>
    </location>
</feature>
<evidence type="ECO:0000259" key="5">
    <source>
        <dbReference type="Pfam" id="PF00557"/>
    </source>
</evidence>
<dbReference type="RefSeq" id="WP_141443909.1">
    <property type="nucleotide sequence ID" value="NZ_CP038231.1"/>
</dbReference>
<dbReference type="GO" id="GO:0070006">
    <property type="term" value="F:metalloaminopeptidase activity"/>
    <property type="evidence" value="ECO:0007669"/>
    <property type="project" value="InterPro"/>
</dbReference>
<sequence>MKPGTQPTPPSQRQASAQPGGGGTLPGPLPLEQRPEAAQAALEAISIALVPTLGAPLDAYVVPRSDAWLGEYVPPADERLAWLTGFTGSAGAAVLHAHPSAGGLAGAVFSDSRYTTQMAQQAPEDLWTTHSSNPSDAEGGLAGHLGRLAQARTTKGPLLVGYDPTLTSAAMLKNWQGANPPERVRFTPAPNPVDAAWHDQPPPPAGSARFLKLDHAGERNRQKRARAGAALARAGAAAALLGDATSVAWLLNMRGDDLAMVPVTRAHALLHADGTAELFLQPERMSAPDRARLAAEGVSIHHPQAMAQRLQALAGQRVGVDPATVTLHLANLLEKAGAETVPLPDPTHPLRAVKNAVEQQGQRQAQLIDGVAIVRFLHALEGEGVGQSESALARRLDGLRLSHPQCVGLSFDTISATGPHAALPHYRALPGQDAILGNGALYLVDSGGQYPFGTTDITRTWWVGDATPPDDIMEAYTRVLKGHIALATLVFPAGTPGSLLDSFARAPLWAAGLDYGHGTGHGVGSYLSVHEGPHSITPGNRHVGFEAGMIVSNEPGYYRPGDFGIRTENLLLAVPAPFRGEGKAFLAFETLTLAPINRRLIKRGLLNSDELAWLDHYHGRVLSALTPRLEGQLRQESAQFGPGSQQVAETRAVLEWLERACAPLEGERT</sequence>
<dbReference type="Gene3D" id="3.40.350.10">
    <property type="entry name" value="Creatinase/prolidase N-terminal domain"/>
    <property type="match status" value="2"/>
</dbReference>
<dbReference type="FunFam" id="3.90.230.10:FF:000009">
    <property type="entry name" value="xaa-Pro aminopeptidase 2"/>
    <property type="match status" value="1"/>
</dbReference>
<keyword evidence="8" id="KW-0031">Aminopeptidase</keyword>
<dbReference type="InterPro" id="IPR000587">
    <property type="entry name" value="Creatinase_N"/>
</dbReference>